<dbReference type="EMBL" id="JALLPJ020000962">
    <property type="protein sequence ID" value="KAL3778953.1"/>
    <property type="molecule type" value="Genomic_DNA"/>
</dbReference>
<dbReference type="Proteomes" id="UP001530400">
    <property type="component" value="Unassembled WGS sequence"/>
</dbReference>
<comment type="subcellular location">
    <subcellularLocation>
        <location evidence="1">Nucleus</location>
    </subcellularLocation>
</comment>
<comment type="caution">
    <text evidence="7">The sequence shown here is derived from an EMBL/GenBank/DDBJ whole genome shotgun (WGS) entry which is preliminary data.</text>
</comment>
<dbReference type="PANTHER" id="PTHR14324:SF3">
    <property type="entry name" value="CONDENSIN-2 COMPLEX SUBUNIT H2"/>
    <property type="match status" value="1"/>
</dbReference>
<evidence type="ECO:0000256" key="2">
    <source>
        <dbReference type="ARBA" id="ARBA00007844"/>
    </source>
</evidence>
<sequence>MSKRPHPSTTEVIQPLRDLARNFDIDIEPYLQEYLYYESLNDDGSIEQPHHFTSQDKSTQFAAAALKIQNSTSIYTRKVDFLHQVVYEAHEALNEFIAGNTSSAGRRKKKSEGFDGDVEDFRAYDDQMEFLLLDDVLPVDRTGRKINLQNKYSIYTGVDHPTNASNVLDGTLNESQNNNNVTLLSLGGIMSTTRNNDETFLISRESISNTSPAAMSRMLLQNLNTDTWRLIGTDVDNTGALVMPGAKKGVFVNGELMSPELKGADDGEEVAGEGEEVQIFPGGLTPNHQEEFVARQEYDDGSFGGGDGVGFELNDDPMEDEPEPEVQPHTDTKPEKPKVQDPWETCDPHQPSNDKPNPLKIGLTYRLPPGLDEEDIPSKSVTGSRTRNVKSSKAKTEEVTKNWSKSPFATDWLEETTNEADVSTNDIKPNMDWLSNLKELIYGEEFAYLVKRYAKHFDALARQKRRQERGKDGNDQAVPEAPNDDYDDYGAGFDYGGDDDYSYDNNDGVDQPENDQGRRSNVDFAAIDDVFTTAGFHDEDNDVDYNNSQLTFEELCRAHLRKFAKSAEIYAAETQLTKRVGAWQSGLAPILEEQEKRPEFDIHTVGRQILQSVEDKLSTRKRSATGEKKLDTASGNGSGCNIIGFRQLSKDKEEYEVCRLFLSTLMLCNCGNVLVHDGNDVASTDSLQIELLNAKFEEVMKEFLAPSVADENRQLDMSEEED</sequence>
<reference evidence="7 8" key="1">
    <citation type="submission" date="2024-10" db="EMBL/GenBank/DDBJ databases">
        <title>Updated reference genomes for cyclostephanoid diatoms.</title>
        <authorList>
            <person name="Roberts W.R."/>
            <person name="Alverson A.J."/>
        </authorList>
    </citation>
    <scope>NUCLEOTIDE SEQUENCE [LARGE SCALE GENOMIC DNA]</scope>
    <source>
        <strain evidence="7 8">AJA010-31</strain>
    </source>
</reference>
<feature type="domain" description="Condensin II complex subunit H2 N-terminal" evidence="5">
    <location>
        <begin position="11"/>
        <end position="136"/>
    </location>
</feature>
<dbReference type="AlphaFoldDB" id="A0ABD3NU32"/>
<feature type="region of interest" description="Disordered" evidence="4">
    <location>
        <begin position="464"/>
        <end position="520"/>
    </location>
</feature>
<feature type="compositionally biased region" description="Basic and acidic residues" evidence="4">
    <location>
        <begin position="326"/>
        <end position="341"/>
    </location>
</feature>
<evidence type="ECO:0008006" key="9">
    <source>
        <dbReference type="Google" id="ProtNLM"/>
    </source>
</evidence>
<keyword evidence="8" id="KW-1185">Reference proteome</keyword>
<evidence type="ECO:0000256" key="3">
    <source>
        <dbReference type="ARBA" id="ARBA00023242"/>
    </source>
</evidence>
<proteinExistence type="inferred from homology"/>
<dbReference type="PANTHER" id="PTHR14324">
    <property type="entry name" value="CONDENSIN-2 COMPLEX SUBUNIT H2"/>
    <property type="match status" value="1"/>
</dbReference>
<gene>
    <name evidence="7" type="ORF">ACHAWO_013650</name>
</gene>
<evidence type="ECO:0000259" key="5">
    <source>
        <dbReference type="Pfam" id="PF06278"/>
    </source>
</evidence>
<dbReference type="InterPro" id="IPR031739">
    <property type="entry name" value="Ncaph2"/>
</dbReference>
<accession>A0ABD3NU32</accession>
<evidence type="ECO:0000256" key="4">
    <source>
        <dbReference type="SAM" id="MobiDB-lite"/>
    </source>
</evidence>
<evidence type="ECO:0000313" key="8">
    <source>
        <dbReference type="Proteomes" id="UP001530400"/>
    </source>
</evidence>
<evidence type="ECO:0000313" key="7">
    <source>
        <dbReference type="EMBL" id="KAL3778953.1"/>
    </source>
</evidence>
<feature type="compositionally biased region" description="Acidic residues" evidence="4">
    <location>
        <begin position="313"/>
        <end position="324"/>
    </location>
</feature>
<dbReference type="GO" id="GO:0005634">
    <property type="term" value="C:nucleus"/>
    <property type="evidence" value="ECO:0007669"/>
    <property type="project" value="UniProtKB-SubCell"/>
</dbReference>
<dbReference type="Pfam" id="PF06278">
    <property type="entry name" value="CNDH2_N"/>
    <property type="match status" value="1"/>
</dbReference>
<keyword evidence="3" id="KW-0539">Nucleus</keyword>
<feature type="domain" description="Condensin-2 complex subunit H2 C-terminal" evidence="6">
    <location>
        <begin position="551"/>
        <end position="695"/>
    </location>
</feature>
<name>A0ABD3NU32_9STRA</name>
<evidence type="ECO:0000256" key="1">
    <source>
        <dbReference type="ARBA" id="ARBA00004123"/>
    </source>
</evidence>
<organism evidence="7 8">
    <name type="scientific">Cyclotella atomus</name>
    <dbReference type="NCBI Taxonomy" id="382360"/>
    <lineage>
        <taxon>Eukaryota</taxon>
        <taxon>Sar</taxon>
        <taxon>Stramenopiles</taxon>
        <taxon>Ochrophyta</taxon>
        <taxon>Bacillariophyta</taxon>
        <taxon>Coscinodiscophyceae</taxon>
        <taxon>Thalassiosirophycidae</taxon>
        <taxon>Stephanodiscales</taxon>
        <taxon>Stephanodiscaceae</taxon>
        <taxon>Cyclotella</taxon>
    </lineage>
</organism>
<feature type="region of interest" description="Disordered" evidence="4">
    <location>
        <begin position="298"/>
        <end position="395"/>
    </location>
</feature>
<protein>
    <recommendedName>
        <fullName evidence="9">Condensin-2 complex subunit H2 C-terminal domain-containing protein</fullName>
    </recommendedName>
</protein>
<dbReference type="InterPro" id="IPR031737">
    <property type="entry name" value="CNDH2_C"/>
</dbReference>
<comment type="similarity">
    <text evidence="2">Belongs to the CND2 H2 (condensin-2 subunit 2) family.</text>
</comment>
<dbReference type="InterPro" id="IPR009378">
    <property type="entry name" value="H2_N"/>
</dbReference>
<dbReference type="Pfam" id="PF16858">
    <property type="entry name" value="CNDH2_C"/>
    <property type="match status" value="1"/>
</dbReference>
<evidence type="ECO:0000259" key="6">
    <source>
        <dbReference type="Pfam" id="PF16858"/>
    </source>
</evidence>